<name>A0A849IB50_9HYPH</name>
<proteinExistence type="inferred from homology"/>
<feature type="transmembrane region" description="Helical" evidence="9">
    <location>
        <begin position="84"/>
        <end position="104"/>
    </location>
</feature>
<feature type="domain" description="Tripartite ATP-independent periplasmic transporters DctQ component" evidence="10">
    <location>
        <begin position="22"/>
        <end position="153"/>
    </location>
</feature>
<evidence type="ECO:0000256" key="5">
    <source>
        <dbReference type="ARBA" id="ARBA00022692"/>
    </source>
</evidence>
<keyword evidence="5 9" id="KW-0812">Transmembrane</keyword>
<dbReference type="PANTHER" id="PTHR35011">
    <property type="entry name" value="2,3-DIKETO-L-GULONATE TRAP TRANSPORTER SMALL PERMEASE PROTEIN YIAM"/>
    <property type="match status" value="1"/>
</dbReference>
<feature type="transmembrane region" description="Helical" evidence="9">
    <location>
        <begin position="45"/>
        <end position="63"/>
    </location>
</feature>
<keyword evidence="2 9" id="KW-0813">Transport</keyword>
<dbReference type="Pfam" id="PF04290">
    <property type="entry name" value="DctQ"/>
    <property type="match status" value="1"/>
</dbReference>
<evidence type="ECO:0000256" key="8">
    <source>
        <dbReference type="ARBA" id="ARBA00038436"/>
    </source>
</evidence>
<evidence type="ECO:0000256" key="9">
    <source>
        <dbReference type="RuleBase" id="RU369079"/>
    </source>
</evidence>
<evidence type="ECO:0000259" key="10">
    <source>
        <dbReference type="Pfam" id="PF04290"/>
    </source>
</evidence>
<comment type="function">
    <text evidence="9">Part of the tripartite ATP-independent periplasmic (TRAP) transport system.</text>
</comment>
<dbReference type="PANTHER" id="PTHR35011:SF10">
    <property type="entry name" value="TRAP TRANSPORTER SMALL PERMEASE PROTEIN"/>
    <property type="match status" value="1"/>
</dbReference>
<comment type="similarity">
    <text evidence="8 9">Belongs to the TRAP transporter small permease family.</text>
</comment>
<dbReference type="GO" id="GO:0022857">
    <property type="term" value="F:transmembrane transporter activity"/>
    <property type="evidence" value="ECO:0007669"/>
    <property type="project" value="UniProtKB-UniRule"/>
</dbReference>
<evidence type="ECO:0000256" key="1">
    <source>
        <dbReference type="ARBA" id="ARBA00004429"/>
    </source>
</evidence>
<protein>
    <recommendedName>
        <fullName evidence="9">TRAP transporter small permease protein</fullName>
    </recommendedName>
</protein>
<evidence type="ECO:0000256" key="3">
    <source>
        <dbReference type="ARBA" id="ARBA00022475"/>
    </source>
</evidence>
<evidence type="ECO:0000256" key="4">
    <source>
        <dbReference type="ARBA" id="ARBA00022519"/>
    </source>
</evidence>
<organism evidence="11 12">
    <name type="scientific">Enterovirga aerilata</name>
    <dbReference type="NCBI Taxonomy" id="2730920"/>
    <lineage>
        <taxon>Bacteria</taxon>
        <taxon>Pseudomonadati</taxon>
        <taxon>Pseudomonadota</taxon>
        <taxon>Alphaproteobacteria</taxon>
        <taxon>Hyphomicrobiales</taxon>
        <taxon>Methylobacteriaceae</taxon>
        <taxon>Enterovirga</taxon>
    </lineage>
</organism>
<evidence type="ECO:0000313" key="11">
    <source>
        <dbReference type="EMBL" id="NNM73485.1"/>
    </source>
</evidence>
<dbReference type="GO" id="GO:0005886">
    <property type="term" value="C:plasma membrane"/>
    <property type="evidence" value="ECO:0007669"/>
    <property type="project" value="UniProtKB-SubCell"/>
</dbReference>
<dbReference type="RefSeq" id="WP_171218926.1">
    <property type="nucleotide sequence ID" value="NZ_JABEPP010000003.1"/>
</dbReference>
<comment type="subunit">
    <text evidence="9">The complex comprises the extracytoplasmic solute receptor protein and the two transmembrane proteins.</text>
</comment>
<dbReference type="InterPro" id="IPR055348">
    <property type="entry name" value="DctQ"/>
</dbReference>
<comment type="subcellular location">
    <subcellularLocation>
        <location evidence="1 9">Cell inner membrane</location>
        <topology evidence="1 9">Multi-pass membrane protein</topology>
    </subcellularLocation>
</comment>
<keyword evidence="6 9" id="KW-1133">Transmembrane helix</keyword>
<evidence type="ECO:0000256" key="7">
    <source>
        <dbReference type="ARBA" id="ARBA00023136"/>
    </source>
</evidence>
<keyword evidence="12" id="KW-1185">Reference proteome</keyword>
<reference evidence="11 12" key="1">
    <citation type="submission" date="2020-04" db="EMBL/GenBank/DDBJ databases">
        <title>Enterovirga sp. isolate from soil.</title>
        <authorList>
            <person name="Chea S."/>
            <person name="Kim D.-U."/>
        </authorList>
    </citation>
    <scope>NUCLEOTIDE SEQUENCE [LARGE SCALE GENOMIC DNA]</scope>
    <source>
        <strain evidence="11 12">DB1703</strain>
    </source>
</reference>
<evidence type="ECO:0000256" key="2">
    <source>
        <dbReference type="ARBA" id="ARBA00022448"/>
    </source>
</evidence>
<feature type="transmembrane region" description="Helical" evidence="9">
    <location>
        <begin position="124"/>
        <end position="145"/>
    </location>
</feature>
<evidence type="ECO:0000313" key="12">
    <source>
        <dbReference type="Proteomes" id="UP000564885"/>
    </source>
</evidence>
<dbReference type="GO" id="GO:0015740">
    <property type="term" value="P:C4-dicarboxylate transport"/>
    <property type="evidence" value="ECO:0007669"/>
    <property type="project" value="TreeGrafter"/>
</dbReference>
<dbReference type="InterPro" id="IPR007387">
    <property type="entry name" value="TRAP_DctQ"/>
</dbReference>
<dbReference type="Proteomes" id="UP000564885">
    <property type="component" value="Unassembled WGS sequence"/>
</dbReference>
<keyword evidence="4 9" id="KW-0997">Cell inner membrane</keyword>
<evidence type="ECO:0000256" key="6">
    <source>
        <dbReference type="ARBA" id="ARBA00022989"/>
    </source>
</evidence>
<gene>
    <name evidence="11" type="ORF">HJG44_13940</name>
</gene>
<feature type="transmembrane region" description="Helical" evidence="9">
    <location>
        <begin position="7"/>
        <end position="25"/>
    </location>
</feature>
<sequence length="169" mass="18176">MRLLDRLYAAGIVLAAIFMVIIAALTLSQVVGRYFGLVVPDAGDLAGYAMAGSIFLALPHTLRSGGHIRVNLLLIHVPRGMRRALEVWCVSFLCVVGGLFAAFAVKLVLDSYEFGDVSTGMMPIPLWIPQLSMALGAVLLEIAAIEELVRVLTGREPSYARAEGDGFTE</sequence>
<keyword evidence="3" id="KW-1003">Cell membrane</keyword>
<dbReference type="EMBL" id="JABEPP010000003">
    <property type="protein sequence ID" value="NNM73485.1"/>
    <property type="molecule type" value="Genomic_DNA"/>
</dbReference>
<accession>A0A849IB50</accession>
<comment type="caution">
    <text evidence="11">The sequence shown here is derived from an EMBL/GenBank/DDBJ whole genome shotgun (WGS) entry which is preliminary data.</text>
</comment>
<keyword evidence="7 9" id="KW-0472">Membrane</keyword>
<dbReference type="AlphaFoldDB" id="A0A849IB50"/>